<dbReference type="RefSeq" id="WP_058479526.1">
    <property type="nucleotide sequence ID" value="NZ_CAAAIQ010000021.1"/>
</dbReference>
<reference evidence="5 6" key="1">
    <citation type="submission" date="2015-11" db="EMBL/GenBank/DDBJ databases">
        <title>Genomic analysis of 38 Legionella species identifies large and diverse effector repertoires.</title>
        <authorList>
            <person name="Burstein D."/>
            <person name="Amaro F."/>
            <person name="Zusman T."/>
            <person name="Lifshitz Z."/>
            <person name="Cohen O."/>
            <person name="Gilbert J.A."/>
            <person name="Pupko T."/>
            <person name="Shuman H.A."/>
            <person name="Segal G."/>
        </authorList>
    </citation>
    <scope>NUCLEOTIDE SEQUENCE [LARGE SCALE GENOMIC DNA]</scope>
    <source>
        <strain evidence="5 6">ATCC 51914</strain>
    </source>
</reference>
<dbReference type="Gene3D" id="1.10.10.10">
    <property type="entry name" value="Winged helix-like DNA-binding domain superfamily/Winged helix DNA-binding domain"/>
    <property type="match status" value="1"/>
</dbReference>
<evidence type="ECO:0000259" key="4">
    <source>
        <dbReference type="PROSITE" id="PS50043"/>
    </source>
</evidence>
<feature type="domain" description="HTH luxR-type" evidence="4">
    <location>
        <begin position="141"/>
        <end position="206"/>
    </location>
</feature>
<dbReference type="InterPro" id="IPR000792">
    <property type="entry name" value="Tscrpt_reg_LuxR_C"/>
</dbReference>
<name>A0A0W1ALJ5_9GAMM</name>
<dbReference type="PRINTS" id="PR00038">
    <property type="entry name" value="HTHLUXR"/>
</dbReference>
<dbReference type="PROSITE" id="PS50043">
    <property type="entry name" value="HTH_LUXR_2"/>
    <property type="match status" value="1"/>
</dbReference>
<dbReference type="SMART" id="SM00421">
    <property type="entry name" value="HTH_LUXR"/>
    <property type="match status" value="1"/>
</dbReference>
<keyword evidence="3" id="KW-0804">Transcription</keyword>
<comment type="caution">
    <text evidence="5">The sequence shown here is derived from an EMBL/GenBank/DDBJ whole genome shotgun (WGS) entry which is preliminary data.</text>
</comment>
<dbReference type="EMBL" id="LNZB01000015">
    <property type="protein sequence ID" value="KTD82220.1"/>
    <property type="molecule type" value="Genomic_DNA"/>
</dbReference>
<dbReference type="GO" id="GO:0003677">
    <property type="term" value="F:DNA binding"/>
    <property type="evidence" value="ECO:0007669"/>
    <property type="project" value="UniProtKB-KW"/>
</dbReference>
<protein>
    <submittedName>
        <fullName evidence="5">Transcriptional regulator LuxR</fullName>
    </submittedName>
</protein>
<dbReference type="PATRIC" id="fig|66969.6.peg.761"/>
<dbReference type="PROSITE" id="PS00622">
    <property type="entry name" value="HTH_LUXR_1"/>
    <property type="match status" value="1"/>
</dbReference>
<evidence type="ECO:0000313" key="5">
    <source>
        <dbReference type="EMBL" id="KTD82220.1"/>
    </source>
</evidence>
<keyword evidence="6" id="KW-1185">Reference proteome</keyword>
<sequence length="224" mass="25536">MLVPELSLLDHLPGYIGWKNLNRQYIGANKALLKFKGFGDLEELAGKTDEELSPGSIEENKIYQQQDLRVFNGEKITTVHLDSKSSEVFLLEKIPLTDPNNSVKGLIYSCRPCRHKSGIYNALRQFDEQLLLNSHHYTLSDNENTYELTQRECECVFLLTRGKSAKEIGELLSLSKRTIESYIENIKNKMDCKNKAEILVKAVLNGYHNHIPTRLNQAAIIKSL</sequence>
<evidence type="ECO:0000313" key="6">
    <source>
        <dbReference type="Proteomes" id="UP000054729"/>
    </source>
</evidence>
<dbReference type="Pfam" id="PF00196">
    <property type="entry name" value="GerE"/>
    <property type="match status" value="1"/>
</dbReference>
<keyword evidence="2" id="KW-0238">DNA-binding</keyword>
<dbReference type="SUPFAM" id="SSF46894">
    <property type="entry name" value="C-terminal effector domain of the bipartite response regulators"/>
    <property type="match status" value="1"/>
</dbReference>
<gene>
    <name evidence="5" type="primary">luxR</name>
    <name evidence="5" type="ORF">Lwal_0697</name>
</gene>
<organism evidence="5 6">
    <name type="scientific">Legionella waltersii</name>
    <dbReference type="NCBI Taxonomy" id="66969"/>
    <lineage>
        <taxon>Bacteria</taxon>
        <taxon>Pseudomonadati</taxon>
        <taxon>Pseudomonadota</taxon>
        <taxon>Gammaproteobacteria</taxon>
        <taxon>Legionellales</taxon>
        <taxon>Legionellaceae</taxon>
        <taxon>Legionella</taxon>
    </lineage>
</organism>
<dbReference type="CDD" id="cd06170">
    <property type="entry name" value="LuxR_C_like"/>
    <property type="match status" value="1"/>
</dbReference>
<evidence type="ECO:0000256" key="1">
    <source>
        <dbReference type="ARBA" id="ARBA00023015"/>
    </source>
</evidence>
<dbReference type="PANTHER" id="PTHR44688">
    <property type="entry name" value="DNA-BINDING TRANSCRIPTIONAL ACTIVATOR DEVR_DOSR"/>
    <property type="match status" value="1"/>
</dbReference>
<dbReference type="AlphaFoldDB" id="A0A0W1ALJ5"/>
<dbReference type="Proteomes" id="UP000054729">
    <property type="component" value="Unassembled WGS sequence"/>
</dbReference>
<dbReference type="OrthoDB" id="6065000at2"/>
<keyword evidence="1" id="KW-0805">Transcription regulation</keyword>
<dbReference type="InterPro" id="IPR036388">
    <property type="entry name" value="WH-like_DNA-bd_sf"/>
</dbReference>
<dbReference type="PANTHER" id="PTHR44688:SF16">
    <property type="entry name" value="DNA-BINDING TRANSCRIPTIONAL ACTIVATOR DEVR_DOSR"/>
    <property type="match status" value="1"/>
</dbReference>
<evidence type="ECO:0000256" key="2">
    <source>
        <dbReference type="ARBA" id="ARBA00023125"/>
    </source>
</evidence>
<accession>A0A0W1ALJ5</accession>
<proteinExistence type="predicted"/>
<dbReference type="STRING" id="66969.Lwal_0697"/>
<dbReference type="Pfam" id="PF08448">
    <property type="entry name" value="PAS_4"/>
    <property type="match status" value="1"/>
</dbReference>
<dbReference type="GO" id="GO:0006355">
    <property type="term" value="P:regulation of DNA-templated transcription"/>
    <property type="evidence" value="ECO:0007669"/>
    <property type="project" value="InterPro"/>
</dbReference>
<dbReference type="InterPro" id="IPR013656">
    <property type="entry name" value="PAS_4"/>
</dbReference>
<dbReference type="InterPro" id="IPR016032">
    <property type="entry name" value="Sig_transdc_resp-reg_C-effctor"/>
</dbReference>
<evidence type="ECO:0000256" key="3">
    <source>
        <dbReference type="ARBA" id="ARBA00023163"/>
    </source>
</evidence>
<dbReference type="Gene3D" id="3.30.450.20">
    <property type="entry name" value="PAS domain"/>
    <property type="match status" value="1"/>
</dbReference>